<keyword evidence="3" id="KW-0406">Ion transport</keyword>
<reference evidence="4" key="1">
    <citation type="journal article" date="2019" name="Int. J. Syst. Evol. Microbiol.">
        <title>The Global Catalogue of Microorganisms (GCM) 10K type strain sequencing project: providing services to taxonomists for standard genome sequencing and annotation.</title>
        <authorList>
            <consortium name="The Broad Institute Genomics Platform"/>
            <consortium name="The Broad Institute Genome Sequencing Center for Infectious Disease"/>
            <person name="Wu L."/>
            <person name="Ma J."/>
        </authorList>
    </citation>
    <scope>NUCLEOTIDE SEQUENCE [LARGE SCALE GENOMIC DNA]</scope>
    <source>
        <strain evidence="4">CCM 7043</strain>
    </source>
</reference>
<evidence type="ECO:0000259" key="2">
    <source>
        <dbReference type="Pfam" id="PF07885"/>
    </source>
</evidence>
<keyword evidence="1" id="KW-0472">Membrane</keyword>
<proteinExistence type="predicted"/>
<dbReference type="InterPro" id="IPR013099">
    <property type="entry name" value="K_chnl_dom"/>
</dbReference>
<protein>
    <submittedName>
        <fullName evidence="3">Potassium channel family protein</fullName>
    </submittedName>
</protein>
<evidence type="ECO:0000313" key="3">
    <source>
        <dbReference type="EMBL" id="MFD1515964.1"/>
    </source>
</evidence>
<keyword evidence="4" id="KW-1185">Reference proteome</keyword>
<dbReference type="GO" id="GO:0034220">
    <property type="term" value="P:monoatomic ion transmembrane transport"/>
    <property type="evidence" value="ECO:0007669"/>
    <property type="project" value="UniProtKB-KW"/>
</dbReference>
<keyword evidence="3" id="KW-0407">Ion channel</keyword>
<dbReference type="Gene3D" id="1.10.287.70">
    <property type="match status" value="1"/>
</dbReference>
<feature type="transmembrane region" description="Helical" evidence="1">
    <location>
        <begin position="81"/>
        <end position="101"/>
    </location>
</feature>
<feature type="transmembrane region" description="Helical" evidence="1">
    <location>
        <begin position="117"/>
        <end position="134"/>
    </location>
</feature>
<sequence>MPSGSDGTHQYRRAVAVSLLRSVLTTTFLVAVYYLAPLRMTLDLRTWLRFALVLLLLAALAVRQVQAVLVSDTPRVRAIEAAATGLPIFILLFSTIYLVIANNQPGSFSETLDRTDALYFTVTVFTTVGFGDIVPRTEAARIVTTLQMIMGLILVGLVARMLLSAVQVAVRRRERGDPGAAPPSE</sequence>
<dbReference type="EMBL" id="JBHUCO010000001">
    <property type="protein sequence ID" value="MFD1515964.1"/>
    <property type="molecule type" value="Genomic_DNA"/>
</dbReference>
<feature type="transmembrane region" description="Helical" evidence="1">
    <location>
        <begin position="15"/>
        <end position="35"/>
    </location>
</feature>
<feature type="transmembrane region" description="Helical" evidence="1">
    <location>
        <begin position="47"/>
        <end position="69"/>
    </location>
</feature>
<organism evidence="3 4">
    <name type="scientific">Pseudonocardia yunnanensis</name>
    <dbReference type="NCBI Taxonomy" id="58107"/>
    <lineage>
        <taxon>Bacteria</taxon>
        <taxon>Bacillati</taxon>
        <taxon>Actinomycetota</taxon>
        <taxon>Actinomycetes</taxon>
        <taxon>Pseudonocardiales</taxon>
        <taxon>Pseudonocardiaceae</taxon>
        <taxon>Pseudonocardia</taxon>
    </lineage>
</organism>
<feature type="transmembrane region" description="Helical" evidence="1">
    <location>
        <begin position="140"/>
        <end position="163"/>
    </location>
</feature>
<dbReference type="Pfam" id="PF07885">
    <property type="entry name" value="Ion_trans_2"/>
    <property type="match status" value="1"/>
</dbReference>
<evidence type="ECO:0000256" key="1">
    <source>
        <dbReference type="SAM" id="Phobius"/>
    </source>
</evidence>
<accession>A0ABW4EPJ7</accession>
<name>A0ABW4EPJ7_9PSEU</name>
<keyword evidence="3" id="KW-0813">Transport</keyword>
<dbReference type="SUPFAM" id="SSF81324">
    <property type="entry name" value="Voltage-gated potassium channels"/>
    <property type="match status" value="1"/>
</dbReference>
<gene>
    <name evidence="3" type="ORF">ACFSJD_00610</name>
</gene>
<comment type="caution">
    <text evidence="3">The sequence shown here is derived from an EMBL/GenBank/DDBJ whole genome shotgun (WGS) entry which is preliminary data.</text>
</comment>
<keyword evidence="1" id="KW-0812">Transmembrane</keyword>
<keyword evidence="1" id="KW-1133">Transmembrane helix</keyword>
<feature type="domain" description="Potassium channel" evidence="2">
    <location>
        <begin position="88"/>
        <end position="166"/>
    </location>
</feature>
<evidence type="ECO:0000313" key="4">
    <source>
        <dbReference type="Proteomes" id="UP001597114"/>
    </source>
</evidence>
<dbReference type="Proteomes" id="UP001597114">
    <property type="component" value="Unassembled WGS sequence"/>
</dbReference>
<dbReference type="RefSeq" id="WP_344724710.1">
    <property type="nucleotide sequence ID" value="NZ_BAAAUS010000027.1"/>
</dbReference>